<dbReference type="OrthoDB" id="278129at2"/>
<name>A0A5C6DD12_9BACT</name>
<proteinExistence type="predicted"/>
<keyword evidence="1" id="KW-1133">Transmembrane helix</keyword>
<keyword evidence="1" id="KW-0472">Membrane</keyword>
<feature type="transmembrane region" description="Helical" evidence="1">
    <location>
        <begin position="6"/>
        <end position="33"/>
    </location>
</feature>
<keyword evidence="1" id="KW-0812">Transmembrane</keyword>
<sequence>MSSTGVSVIGIFVLLIVLVFLFFLVVGAIFAVVRVGKNHGATAAIGLAVGLLVLPLLGLAAVASIFFVRMNTMEQLVDAQRSEQRAEQRAAIQREAAYAESFTAASTRDGMHSEYSANSPATVARVNAMPNTPPVRWVSATDLGEFQASLYPGILECAAPLAQQVGEMLQQPPFAAEVGEASEGDGIRFLIRTEDDFGDQADPFVGTFMKSLQERFPHAELTQQSVVRDRPIALESDEVRLTLAVQVERIEPALWDSGGQFASGNVACRIGDDSNTARAKLQFAEKPWVTRFDEIVSKVPYRAFVVGYSSELASSEVQARQSALENVRAQVDVENWNGARVKITDEHVVDRFAQRLSRPYGDVWREAVLVDLSGPGMQWTAATAVADAGGRTTMKRLTVLFALLLVLATIVVCFLANVLTQGYYRKPIRQGTVVVIALVVLGGVLFLGLVGA</sequence>
<organism evidence="2 3">
    <name type="scientific">Novipirellula aureliae</name>
    <dbReference type="NCBI Taxonomy" id="2527966"/>
    <lineage>
        <taxon>Bacteria</taxon>
        <taxon>Pseudomonadati</taxon>
        <taxon>Planctomycetota</taxon>
        <taxon>Planctomycetia</taxon>
        <taxon>Pirellulales</taxon>
        <taxon>Pirellulaceae</taxon>
        <taxon>Novipirellula</taxon>
    </lineage>
</organism>
<gene>
    <name evidence="2" type="ORF">Q31b_55330</name>
</gene>
<dbReference type="AlphaFoldDB" id="A0A5C6DD12"/>
<protein>
    <submittedName>
        <fullName evidence="2">Uncharacterized protein</fullName>
    </submittedName>
</protein>
<comment type="caution">
    <text evidence="2">The sequence shown here is derived from an EMBL/GenBank/DDBJ whole genome shotgun (WGS) entry which is preliminary data.</text>
</comment>
<dbReference type="RefSeq" id="WP_146602603.1">
    <property type="nucleotide sequence ID" value="NZ_SJPY01000011.1"/>
</dbReference>
<reference evidence="2 3" key="1">
    <citation type="submission" date="2019-02" db="EMBL/GenBank/DDBJ databases">
        <title>Deep-cultivation of Planctomycetes and their phenomic and genomic characterization uncovers novel biology.</title>
        <authorList>
            <person name="Wiegand S."/>
            <person name="Jogler M."/>
            <person name="Boedeker C."/>
            <person name="Pinto D."/>
            <person name="Vollmers J."/>
            <person name="Rivas-Marin E."/>
            <person name="Kohn T."/>
            <person name="Peeters S.H."/>
            <person name="Heuer A."/>
            <person name="Rast P."/>
            <person name="Oberbeckmann S."/>
            <person name="Bunk B."/>
            <person name="Jeske O."/>
            <person name="Meyerdierks A."/>
            <person name="Storesund J.E."/>
            <person name="Kallscheuer N."/>
            <person name="Luecker S."/>
            <person name="Lage O.M."/>
            <person name="Pohl T."/>
            <person name="Merkel B.J."/>
            <person name="Hornburger P."/>
            <person name="Mueller R.-W."/>
            <person name="Bruemmer F."/>
            <person name="Labrenz M."/>
            <person name="Spormann A.M."/>
            <person name="Op Den Camp H."/>
            <person name="Overmann J."/>
            <person name="Amann R."/>
            <person name="Jetten M.S.M."/>
            <person name="Mascher T."/>
            <person name="Medema M.H."/>
            <person name="Devos D.P."/>
            <person name="Kaster A.-K."/>
            <person name="Ovreas L."/>
            <person name="Rohde M."/>
            <person name="Galperin M.Y."/>
            <person name="Jogler C."/>
        </authorList>
    </citation>
    <scope>NUCLEOTIDE SEQUENCE [LARGE SCALE GENOMIC DNA]</scope>
    <source>
        <strain evidence="2 3">Q31b</strain>
    </source>
</reference>
<dbReference type="EMBL" id="SJPY01000011">
    <property type="protein sequence ID" value="TWU34578.1"/>
    <property type="molecule type" value="Genomic_DNA"/>
</dbReference>
<feature type="transmembrane region" description="Helical" evidence="1">
    <location>
        <begin position="399"/>
        <end position="419"/>
    </location>
</feature>
<feature type="transmembrane region" description="Helical" evidence="1">
    <location>
        <begin position="45"/>
        <end position="68"/>
    </location>
</feature>
<evidence type="ECO:0000313" key="2">
    <source>
        <dbReference type="EMBL" id="TWU34578.1"/>
    </source>
</evidence>
<feature type="transmembrane region" description="Helical" evidence="1">
    <location>
        <begin position="431"/>
        <end position="450"/>
    </location>
</feature>
<dbReference type="Proteomes" id="UP000315471">
    <property type="component" value="Unassembled WGS sequence"/>
</dbReference>
<keyword evidence="3" id="KW-1185">Reference proteome</keyword>
<evidence type="ECO:0000313" key="3">
    <source>
        <dbReference type="Proteomes" id="UP000315471"/>
    </source>
</evidence>
<evidence type="ECO:0000256" key="1">
    <source>
        <dbReference type="SAM" id="Phobius"/>
    </source>
</evidence>
<accession>A0A5C6DD12</accession>